<protein>
    <submittedName>
        <fullName evidence="2">Glycoside hydrolase family 76 protein</fullName>
    </submittedName>
</protein>
<evidence type="ECO:0000313" key="3">
    <source>
        <dbReference type="Proteomes" id="UP000799324"/>
    </source>
</evidence>
<dbReference type="SUPFAM" id="SSF48208">
    <property type="entry name" value="Six-hairpin glycosidases"/>
    <property type="match status" value="1"/>
</dbReference>
<organism evidence="2 3">
    <name type="scientific">Lophiostoma macrostomum CBS 122681</name>
    <dbReference type="NCBI Taxonomy" id="1314788"/>
    <lineage>
        <taxon>Eukaryota</taxon>
        <taxon>Fungi</taxon>
        <taxon>Dikarya</taxon>
        <taxon>Ascomycota</taxon>
        <taxon>Pezizomycotina</taxon>
        <taxon>Dothideomycetes</taxon>
        <taxon>Pleosporomycetidae</taxon>
        <taxon>Pleosporales</taxon>
        <taxon>Lophiostomataceae</taxon>
        <taxon>Lophiostoma</taxon>
    </lineage>
</organism>
<name>A0A6A6TF90_9PLEO</name>
<dbReference type="InterPro" id="IPR008928">
    <property type="entry name" value="6-hairpin_glycosidase_sf"/>
</dbReference>
<proteinExistence type="predicted"/>
<dbReference type="Proteomes" id="UP000799324">
    <property type="component" value="Unassembled WGS sequence"/>
</dbReference>
<dbReference type="Pfam" id="PF03663">
    <property type="entry name" value="Glyco_hydro_76"/>
    <property type="match status" value="1"/>
</dbReference>
<evidence type="ECO:0000313" key="2">
    <source>
        <dbReference type="EMBL" id="KAF2658669.1"/>
    </source>
</evidence>
<dbReference type="InterPro" id="IPR053169">
    <property type="entry name" value="MUG_Protein"/>
</dbReference>
<keyword evidence="2" id="KW-0378">Hydrolase</keyword>
<dbReference type="PANTHER" id="PTHR47791:SF1">
    <property type="entry name" value="ENDO MANNANASE, GH76 FAMILY (EUROFUNG)"/>
    <property type="match status" value="1"/>
</dbReference>
<dbReference type="AlphaFoldDB" id="A0A6A6TF90"/>
<gene>
    <name evidence="2" type="ORF">K491DRAFT_702726</name>
</gene>
<dbReference type="GO" id="GO:0016787">
    <property type="term" value="F:hydrolase activity"/>
    <property type="evidence" value="ECO:0007669"/>
    <property type="project" value="UniProtKB-KW"/>
</dbReference>
<reference evidence="2" key="1">
    <citation type="journal article" date="2020" name="Stud. Mycol.">
        <title>101 Dothideomycetes genomes: a test case for predicting lifestyles and emergence of pathogens.</title>
        <authorList>
            <person name="Haridas S."/>
            <person name="Albert R."/>
            <person name="Binder M."/>
            <person name="Bloem J."/>
            <person name="Labutti K."/>
            <person name="Salamov A."/>
            <person name="Andreopoulos B."/>
            <person name="Baker S."/>
            <person name="Barry K."/>
            <person name="Bills G."/>
            <person name="Bluhm B."/>
            <person name="Cannon C."/>
            <person name="Castanera R."/>
            <person name="Culley D."/>
            <person name="Daum C."/>
            <person name="Ezra D."/>
            <person name="Gonzalez J."/>
            <person name="Henrissat B."/>
            <person name="Kuo A."/>
            <person name="Liang C."/>
            <person name="Lipzen A."/>
            <person name="Lutzoni F."/>
            <person name="Magnuson J."/>
            <person name="Mondo S."/>
            <person name="Nolan M."/>
            <person name="Ohm R."/>
            <person name="Pangilinan J."/>
            <person name="Park H.-J."/>
            <person name="Ramirez L."/>
            <person name="Alfaro M."/>
            <person name="Sun H."/>
            <person name="Tritt A."/>
            <person name="Yoshinaga Y."/>
            <person name="Zwiers L.-H."/>
            <person name="Turgeon B."/>
            <person name="Goodwin S."/>
            <person name="Spatafora J."/>
            <person name="Crous P."/>
            <person name="Grigoriev I."/>
        </authorList>
    </citation>
    <scope>NUCLEOTIDE SEQUENCE</scope>
    <source>
        <strain evidence="2">CBS 122681</strain>
    </source>
</reference>
<feature type="chain" id="PRO_5025361757" evidence="1">
    <location>
        <begin position="22"/>
        <end position="437"/>
    </location>
</feature>
<feature type="signal peptide" evidence="1">
    <location>
        <begin position="1"/>
        <end position="21"/>
    </location>
</feature>
<dbReference type="GO" id="GO:0005975">
    <property type="term" value="P:carbohydrate metabolic process"/>
    <property type="evidence" value="ECO:0007669"/>
    <property type="project" value="InterPro"/>
</dbReference>
<accession>A0A6A6TF90</accession>
<dbReference type="Gene3D" id="1.50.10.20">
    <property type="match status" value="1"/>
</dbReference>
<keyword evidence="1" id="KW-0732">Signal</keyword>
<sequence>MRPSFPLLAFSTLATLPNTYAQSDITDPTKRAELALSALQIWYNAATGLWDTTGWWNSANVLTMIGNLAKADPNNGQLVDLTKRIFANTIVQAPAMNPQQGIEDQSRTQSFNEQSNGTFTLFNGTRTGYTKVIDENGDYVTVYPKGWGQMTGEYIDVKSLPIFQSQGTSQATEDADPDDWLDGFYDDDLWWALGWINAFDVTGNSDYLDLAEGIFEGVTKAWPTNCSGGGIWWSIDKNYANAIANELFLSTAAHLANRADNKTFYVDWAKRELDWFLGTGMINDRGLINDGLDPQCRNNNRTTWSYNQGVILGGLVELNKASPNSSYLSLAARIAKAAIDELSDDDGVIHDECEPNCGGDGNQFKGIFARNLQLLHQAAPDALYVTTIQTNADSIWENDRDGGNRLSVDWAGPFVPPANASTHSSAMDALVAAITVK</sequence>
<dbReference type="InterPro" id="IPR005198">
    <property type="entry name" value="Glyco_hydro_76"/>
</dbReference>
<dbReference type="PANTHER" id="PTHR47791">
    <property type="entry name" value="MEIOTICALLY UP-REGULATED GENE 191 PROTEIN"/>
    <property type="match status" value="1"/>
</dbReference>
<dbReference type="EMBL" id="MU004313">
    <property type="protein sequence ID" value="KAF2658669.1"/>
    <property type="molecule type" value="Genomic_DNA"/>
</dbReference>
<evidence type="ECO:0000256" key="1">
    <source>
        <dbReference type="SAM" id="SignalP"/>
    </source>
</evidence>
<dbReference type="OrthoDB" id="9984024at2759"/>
<keyword evidence="3" id="KW-1185">Reference proteome</keyword>